<keyword evidence="14" id="KW-1185">Reference proteome</keyword>
<dbReference type="InterPro" id="IPR050780">
    <property type="entry name" value="Mucin_vWF_Thrombospondin_sf"/>
</dbReference>
<dbReference type="InterPro" id="IPR058753">
    <property type="entry name" value="TIL_OTOGL_Mucin"/>
</dbReference>
<reference evidence="13" key="3">
    <citation type="submission" date="2025-09" db="UniProtKB">
        <authorList>
            <consortium name="Ensembl"/>
        </authorList>
    </citation>
    <scope>IDENTIFICATION</scope>
</reference>
<dbReference type="Pfam" id="PF25962">
    <property type="entry name" value="TIL_OTOGL_Mucin"/>
    <property type="match status" value="1"/>
</dbReference>
<dbReference type="GO" id="GO:0005829">
    <property type="term" value="C:cytosol"/>
    <property type="evidence" value="ECO:0007669"/>
    <property type="project" value="Ensembl"/>
</dbReference>
<comment type="subcellular location">
    <subcellularLocation>
        <location evidence="1">Secreted</location>
    </subcellularLocation>
</comment>
<evidence type="ECO:0000256" key="3">
    <source>
        <dbReference type="ARBA" id="ARBA00022737"/>
    </source>
</evidence>
<feature type="domain" description="EGF-like" evidence="11">
    <location>
        <begin position="16"/>
        <end position="53"/>
    </location>
</feature>
<feature type="region of interest" description="Disordered" evidence="9">
    <location>
        <begin position="1458"/>
        <end position="1480"/>
    </location>
</feature>
<dbReference type="GO" id="GO:0005201">
    <property type="term" value="F:extracellular matrix structural constituent"/>
    <property type="evidence" value="ECO:0000318"/>
    <property type="project" value="GO_Central"/>
</dbReference>
<dbReference type="SMART" id="SM00041">
    <property type="entry name" value="CT"/>
    <property type="match status" value="1"/>
</dbReference>
<evidence type="ECO:0000256" key="5">
    <source>
        <dbReference type="ARBA" id="ARBA00023180"/>
    </source>
</evidence>
<dbReference type="GO" id="GO:0005615">
    <property type="term" value="C:extracellular space"/>
    <property type="evidence" value="ECO:0000318"/>
    <property type="project" value="GO_Central"/>
</dbReference>
<accession>F6PH42</accession>
<dbReference type="InterPro" id="IPR006207">
    <property type="entry name" value="Cys_knot_C"/>
</dbReference>
<dbReference type="PROSITE" id="PS01225">
    <property type="entry name" value="CTCK_2"/>
    <property type="match status" value="1"/>
</dbReference>
<gene>
    <name evidence="13" type="primary">OTOG</name>
</gene>
<feature type="domain" description="VWFD" evidence="12">
    <location>
        <begin position="892"/>
        <end position="1061"/>
    </location>
</feature>
<dbReference type="SMART" id="SM00832">
    <property type="entry name" value="C8"/>
    <property type="match status" value="4"/>
</dbReference>
<dbReference type="InterPro" id="IPR000742">
    <property type="entry name" value="EGF"/>
</dbReference>
<feature type="domain" description="CTCK" evidence="10">
    <location>
        <begin position="2749"/>
        <end position="2834"/>
    </location>
</feature>
<dbReference type="STRING" id="13616.ENSMODP00000008408"/>
<evidence type="ECO:0000256" key="6">
    <source>
        <dbReference type="ARBA" id="ARBA00061260"/>
    </source>
</evidence>
<evidence type="ECO:0000256" key="1">
    <source>
        <dbReference type="ARBA" id="ARBA00004613"/>
    </source>
</evidence>
<dbReference type="OMA" id="YREPPGK"/>
<keyword evidence="3" id="KW-0677">Repeat</keyword>
<protein>
    <submittedName>
        <fullName evidence="13">Otogelin</fullName>
    </submittedName>
</protein>
<evidence type="ECO:0000259" key="10">
    <source>
        <dbReference type="PROSITE" id="PS01225"/>
    </source>
</evidence>
<dbReference type="SMART" id="SM00215">
    <property type="entry name" value="VWC_out"/>
    <property type="match status" value="3"/>
</dbReference>
<dbReference type="GeneTree" id="ENSGT00940000157490"/>
<dbReference type="GO" id="GO:0008344">
    <property type="term" value="P:adult locomotory behavior"/>
    <property type="evidence" value="ECO:0007669"/>
    <property type="project" value="Ensembl"/>
</dbReference>
<dbReference type="FunCoup" id="F6PH42">
    <property type="interactions" value="60"/>
</dbReference>
<dbReference type="eggNOG" id="KOG1216">
    <property type="taxonomic scope" value="Eukaryota"/>
</dbReference>
<dbReference type="SMART" id="SM00216">
    <property type="entry name" value="VWD"/>
    <property type="match status" value="4"/>
</dbReference>
<dbReference type="Pfam" id="PF25960">
    <property type="entry name" value="Fn1-VW_OTOGL"/>
    <property type="match status" value="1"/>
</dbReference>
<name>F6PH42_MONDO</name>
<feature type="region of interest" description="Disordered" evidence="9">
    <location>
        <begin position="1586"/>
        <end position="1618"/>
    </location>
</feature>
<dbReference type="GO" id="GO:0060122">
    <property type="term" value="P:inner ear receptor cell stereocilium organization"/>
    <property type="evidence" value="ECO:0007669"/>
    <property type="project" value="Ensembl"/>
</dbReference>
<dbReference type="Pfam" id="PF25961">
    <property type="entry name" value="OTOGL_N"/>
    <property type="match status" value="1"/>
</dbReference>
<dbReference type="Gene3D" id="2.10.25.10">
    <property type="entry name" value="Laminin"/>
    <property type="match status" value="3"/>
</dbReference>
<dbReference type="SUPFAM" id="SSF57603">
    <property type="entry name" value="FnI-like domain"/>
    <property type="match status" value="1"/>
</dbReference>
<dbReference type="InterPro" id="IPR036084">
    <property type="entry name" value="Ser_inhib-like_sf"/>
</dbReference>
<comment type="similarity">
    <text evidence="6">Belongs to the otogelin family.</text>
</comment>
<dbReference type="PANTHER" id="PTHR11339">
    <property type="entry name" value="EXTRACELLULAR MATRIX GLYCOPROTEIN RELATED"/>
    <property type="match status" value="1"/>
</dbReference>
<dbReference type="Pfam" id="PF00094">
    <property type="entry name" value="VWD"/>
    <property type="match status" value="4"/>
</dbReference>
<evidence type="ECO:0000256" key="7">
    <source>
        <dbReference type="PROSITE-ProRule" id="PRU00039"/>
    </source>
</evidence>
<evidence type="ECO:0000313" key="13">
    <source>
        <dbReference type="Ensembl" id="ENSMODP00000008408.4"/>
    </source>
</evidence>
<dbReference type="InterPro" id="IPR058754">
    <property type="entry name" value="OTOGL-like_N"/>
</dbReference>
<keyword evidence="4 7" id="KW-1015">Disulfide bond</keyword>
<feature type="compositionally biased region" description="Low complexity" evidence="9">
    <location>
        <begin position="1642"/>
        <end position="1653"/>
    </location>
</feature>
<feature type="region of interest" description="Disordered" evidence="9">
    <location>
        <begin position="1635"/>
        <end position="1684"/>
    </location>
</feature>
<feature type="domain" description="VWFD" evidence="12">
    <location>
        <begin position="426"/>
        <end position="602"/>
    </location>
</feature>
<keyword evidence="5" id="KW-0325">Glycoprotein</keyword>
<dbReference type="Pfam" id="PF05270">
    <property type="entry name" value="AbfB"/>
    <property type="match status" value="1"/>
</dbReference>
<dbReference type="InterPro" id="IPR001846">
    <property type="entry name" value="VWF_type-D"/>
</dbReference>
<dbReference type="HOGENOM" id="CLU_000076_0_0_1"/>
<comment type="caution">
    <text evidence="8">Lacks conserved residue(s) required for the propagation of feature annotation.</text>
</comment>
<evidence type="ECO:0000256" key="9">
    <source>
        <dbReference type="SAM" id="MobiDB-lite"/>
    </source>
</evidence>
<dbReference type="InterPro" id="IPR002919">
    <property type="entry name" value="TIL_dom"/>
</dbReference>
<feature type="compositionally biased region" description="Polar residues" evidence="9">
    <location>
        <begin position="1458"/>
        <end position="1474"/>
    </location>
</feature>
<dbReference type="PANTHER" id="PTHR11339:SF228">
    <property type="entry name" value="OTOGELIN"/>
    <property type="match status" value="1"/>
</dbReference>
<evidence type="ECO:0000256" key="2">
    <source>
        <dbReference type="ARBA" id="ARBA00022525"/>
    </source>
</evidence>
<feature type="disulfide bond" evidence="7">
    <location>
        <begin position="2763"/>
        <end position="2812"/>
    </location>
</feature>
<evidence type="ECO:0000259" key="11">
    <source>
        <dbReference type="PROSITE" id="PS50026"/>
    </source>
</evidence>
<dbReference type="InterPro" id="IPR036195">
    <property type="entry name" value="AbfB_ABD_sf"/>
</dbReference>
<feature type="domain" description="VWFD" evidence="12">
    <location>
        <begin position="2026"/>
        <end position="2205"/>
    </location>
</feature>
<dbReference type="Pfam" id="PF08742">
    <property type="entry name" value="C8"/>
    <property type="match status" value="4"/>
</dbReference>
<evidence type="ECO:0000256" key="4">
    <source>
        <dbReference type="ARBA" id="ARBA00023157"/>
    </source>
</evidence>
<dbReference type="GO" id="GO:0046556">
    <property type="term" value="F:alpha-L-arabinofuranosidase activity"/>
    <property type="evidence" value="ECO:0007669"/>
    <property type="project" value="InterPro"/>
</dbReference>
<dbReference type="SUPFAM" id="SSF110221">
    <property type="entry name" value="AbfB domain"/>
    <property type="match status" value="1"/>
</dbReference>
<dbReference type="InterPro" id="IPR001007">
    <property type="entry name" value="VWF_dom"/>
</dbReference>
<dbReference type="GO" id="GO:0008104">
    <property type="term" value="P:intracellular protein localization"/>
    <property type="evidence" value="ECO:0007669"/>
    <property type="project" value="Ensembl"/>
</dbReference>
<organism evidence="13 14">
    <name type="scientific">Monodelphis domestica</name>
    <name type="common">Gray short-tailed opossum</name>
    <dbReference type="NCBI Taxonomy" id="13616"/>
    <lineage>
        <taxon>Eukaryota</taxon>
        <taxon>Metazoa</taxon>
        <taxon>Chordata</taxon>
        <taxon>Craniata</taxon>
        <taxon>Vertebrata</taxon>
        <taxon>Euteleostomi</taxon>
        <taxon>Mammalia</taxon>
        <taxon>Metatheria</taxon>
        <taxon>Didelphimorphia</taxon>
        <taxon>Didelphidae</taxon>
        <taxon>Monodelphis</taxon>
    </lineage>
</organism>
<dbReference type="PROSITE" id="PS51233">
    <property type="entry name" value="VWFD"/>
    <property type="match status" value="4"/>
</dbReference>
<keyword evidence="8" id="KW-0245">EGF-like domain</keyword>
<dbReference type="InterPro" id="IPR014853">
    <property type="entry name" value="VWF/SSPO/ZAN-like_Cys-rich_dom"/>
</dbReference>
<dbReference type="GO" id="GO:0046373">
    <property type="term" value="P:L-arabinose metabolic process"/>
    <property type="evidence" value="ECO:0007669"/>
    <property type="project" value="InterPro"/>
</dbReference>
<dbReference type="Pfam" id="PF01826">
    <property type="entry name" value="TIL"/>
    <property type="match status" value="1"/>
</dbReference>
<dbReference type="InterPro" id="IPR007934">
    <property type="entry name" value="AbfB_ABD"/>
</dbReference>
<proteinExistence type="inferred from homology"/>
<dbReference type="PROSITE" id="PS50026">
    <property type="entry name" value="EGF_3"/>
    <property type="match status" value="1"/>
</dbReference>
<evidence type="ECO:0000313" key="14">
    <source>
        <dbReference type="Proteomes" id="UP000002280"/>
    </source>
</evidence>
<evidence type="ECO:0000259" key="12">
    <source>
        <dbReference type="PROSITE" id="PS51233"/>
    </source>
</evidence>
<dbReference type="CDD" id="cd19941">
    <property type="entry name" value="TIL"/>
    <property type="match status" value="4"/>
</dbReference>
<feature type="compositionally biased region" description="Polar residues" evidence="9">
    <location>
        <begin position="1660"/>
        <end position="1678"/>
    </location>
</feature>
<dbReference type="SUPFAM" id="SSF57567">
    <property type="entry name" value="Serine protease inhibitors"/>
    <property type="match status" value="3"/>
</dbReference>
<dbReference type="GO" id="GO:0031012">
    <property type="term" value="C:extracellular matrix"/>
    <property type="evidence" value="ECO:0000318"/>
    <property type="project" value="GO_Central"/>
</dbReference>
<dbReference type="InterPro" id="IPR058755">
    <property type="entry name" value="Fn1-VW_OTOGL"/>
</dbReference>
<reference evidence="13" key="2">
    <citation type="submission" date="2025-08" db="UniProtKB">
        <authorList>
            <consortium name="Ensembl"/>
        </authorList>
    </citation>
    <scope>IDENTIFICATION</scope>
</reference>
<reference evidence="13 14" key="1">
    <citation type="journal article" date="2007" name="Nature">
        <title>Genome of the marsupial Monodelphis domestica reveals innovation in non-coding sequences.</title>
        <authorList>
            <person name="Mikkelsen T.S."/>
            <person name="Wakefield M.J."/>
            <person name="Aken B."/>
            <person name="Amemiya C.T."/>
            <person name="Chang J.L."/>
            <person name="Duke S."/>
            <person name="Garber M."/>
            <person name="Gentles A.J."/>
            <person name="Goodstadt L."/>
            <person name="Heger A."/>
            <person name="Jurka J."/>
            <person name="Kamal M."/>
            <person name="Mauceli E."/>
            <person name="Searle S.M."/>
            <person name="Sharpe T."/>
            <person name="Baker M.L."/>
            <person name="Batzer M.A."/>
            <person name="Benos P.V."/>
            <person name="Belov K."/>
            <person name="Clamp M."/>
            <person name="Cook A."/>
            <person name="Cuff J."/>
            <person name="Das R."/>
            <person name="Davidow L."/>
            <person name="Deakin J.E."/>
            <person name="Fazzari M.J."/>
            <person name="Glass J.L."/>
            <person name="Grabherr M."/>
            <person name="Greally J.M."/>
            <person name="Gu W."/>
            <person name="Hore T.A."/>
            <person name="Huttley G.A."/>
            <person name="Kleber M."/>
            <person name="Jirtle R.L."/>
            <person name="Koina E."/>
            <person name="Lee J.T."/>
            <person name="Mahony S."/>
            <person name="Marra M.A."/>
            <person name="Miller R.D."/>
            <person name="Nicholls R.D."/>
            <person name="Oda M."/>
            <person name="Papenfuss A.T."/>
            <person name="Parra Z.E."/>
            <person name="Pollock D.D."/>
            <person name="Ray D.A."/>
            <person name="Schein J.E."/>
            <person name="Speed T.P."/>
            <person name="Thompson K."/>
            <person name="VandeBerg J.L."/>
            <person name="Wade C.M."/>
            <person name="Walker J.A."/>
            <person name="Waters P.D."/>
            <person name="Webber C."/>
            <person name="Weidman J.R."/>
            <person name="Xie X."/>
            <person name="Zody M.C."/>
            <person name="Baldwin J."/>
            <person name="Abdouelleil A."/>
            <person name="Abdulkadir J."/>
            <person name="Abebe A."/>
            <person name="Abera B."/>
            <person name="Abreu J."/>
            <person name="Acer S.C."/>
            <person name="Aftuck L."/>
            <person name="Alexander A."/>
            <person name="An P."/>
            <person name="Anderson E."/>
            <person name="Anderson S."/>
            <person name="Arachi H."/>
            <person name="Azer M."/>
            <person name="Bachantsang P."/>
            <person name="Barry A."/>
            <person name="Bayul T."/>
            <person name="Berlin A."/>
            <person name="Bessette D."/>
            <person name="Bloom T."/>
            <person name="Bloom T."/>
            <person name="Boguslavskiy L."/>
            <person name="Bonnet C."/>
            <person name="Boukhgalter B."/>
            <person name="Bourzgui I."/>
            <person name="Brown A."/>
            <person name="Cahill P."/>
            <person name="Channer S."/>
            <person name="Cheshatsang Y."/>
            <person name="Chuda L."/>
            <person name="Citroen M."/>
            <person name="Collymore A."/>
            <person name="Cooke P."/>
            <person name="Costello M."/>
            <person name="D'Aco K."/>
            <person name="Daza R."/>
            <person name="De Haan G."/>
            <person name="DeGray S."/>
            <person name="DeMaso C."/>
            <person name="Dhargay N."/>
            <person name="Dooley K."/>
            <person name="Dooley E."/>
            <person name="Doricent M."/>
            <person name="Dorje P."/>
            <person name="Dorjee K."/>
            <person name="Dupes A."/>
            <person name="Elong R."/>
            <person name="Falk J."/>
            <person name="Farina A."/>
            <person name="Faro S."/>
            <person name="Ferguson D."/>
            <person name="Fisher S."/>
            <person name="Foley C.D."/>
            <person name="Franke A."/>
            <person name="Friedrich D."/>
            <person name="Gadbois L."/>
            <person name="Gearin G."/>
            <person name="Gearin C.R."/>
            <person name="Giannoukos G."/>
            <person name="Goode T."/>
            <person name="Graham J."/>
            <person name="Grandbois E."/>
            <person name="Grewal S."/>
            <person name="Gyaltsen K."/>
            <person name="Hafez N."/>
            <person name="Hagos B."/>
            <person name="Hall J."/>
            <person name="Henson C."/>
            <person name="Hollinger A."/>
            <person name="Honan T."/>
            <person name="Huard M.D."/>
            <person name="Hughes L."/>
            <person name="Hurhula B."/>
            <person name="Husby M.E."/>
            <person name="Kamat A."/>
            <person name="Kanga B."/>
            <person name="Kashin S."/>
            <person name="Khazanovich D."/>
            <person name="Kisner P."/>
            <person name="Lance K."/>
            <person name="Lara M."/>
            <person name="Lee W."/>
            <person name="Lennon N."/>
            <person name="Letendre F."/>
            <person name="LeVine R."/>
            <person name="Lipovsky A."/>
            <person name="Liu X."/>
            <person name="Liu J."/>
            <person name="Liu S."/>
            <person name="Lokyitsang T."/>
            <person name="Lokyitsang Y."/>
            <person name="Lubonja R."/>
            <person name="Lui A."/>
            <person name="MacDonald P."/>
            <person name="Magnisalis V."/>
            <person name="Maru K."/>
            <person name="Matthews C."/>
            <person name="McCusker W."/>
            <person name="McDonough S."/>
            <person name="Mehta T."/>
            <person name="Meldrim J."/>
            <person name="Meneus L."/>
            <person name="Mihai O."/>
            <person name="Mihalev A."/>
            <person name="Mihova T."/>
            <person name="Mittelman R."/>
            <person name="Mlenga V."/>
            <person name="Montmayeur A."/>
            <person name="Mulrain L."/>
            <person name="Navidi A."/>
            <person name="Naylor J."/>
            <person name="Negash T."/>
            <person name="Nguyen T."/>
            <person name="Nguyen N."/>
            <person name="Nicol R."/>
            <person name="Norbu C."/>
            <person name="Norbu N."/>
            <person name="Novod N."/>
            <person name="O'Neill B."/>
            <person name="Osman S."/>
            <person name="Markiewicz E."/>
            <person name="Oyono O.L."/>
            <person name="Patti C."/>
            <person name="Phunkhang P."/>
            <person name="Pierre F."/>
            <person name="Priest M."/>
            <person name="Raghuraman S."/>
            <person name="Rege F."/>
            <person name="Reyes R."/>
            <person name="Rise C."/>
            <person name="Rogov P."/>
            <person name="Ross K."/>
            <person name="Ryan E."/>
            <person name="Settipalli S."/>
            <person name="Shea T."/>
            <person name="Sherpa N."/>
            <person name="Shi L."/>
            <person name="Shih D."/>
            <person name="Sparrow T."/>
            <person name="Spaulding J."/>
            <person name="Stalker J."/>
            <person name="Stange-Thomann N."/>
            <person name="Stavropoulos S."/>
            <person name="Stone C."/>
            <person name="Strader C."/>
            <person name="Tesfaye S."/>
            <person name="Thomson T."/>
            <person name="Thoulutsang Y."/>
            <person name="Thoulutsang D."/>
            <person name="Topham K."/>
            <person name="Topping I."/>
            <person name="Tsamla T."/>
            <person name="Vassiliev H."/>
            <person name="Vo A."/>
            <person name="Wangchuk T."/>
            <person name="Wangdi T."/>
            <person name="Weiand M."/>
            <person name="Wilkinson J."/>
            <person name="Wilson A."/>
            <person name="Yadav S."/>
            <person name="Young G."/>
            <person name="Yu Q."/>
            <person name="Zembek L."/>
            <person name="Zhong D."/>
            <person name="Zimmer A."/>
            <person name="Zwirko Z."/>
            <person name="Jaffe D.B."/>
            <person name="Alvarez P."/>
            <person name="Brockman W."/>
            <person name="Butler J."/>
            <person name="Chin C."/>
            <person name="Gnerre S."/>
            <person name="MacCallum I."/>
            <person name="Graves J.A."/>
            <person name="Ponting C.P."/>
            <person name="Breen M."/>
            <person name="Samollow P.B."/>
            <person name="Lander E.S."/>
            <person name="Lindblad-Toh K."/>
        </authorList>
    </citation>
    <scope>NUCLEOTIDE SEQUENCE [LARGE SCALE GENOMIC DNA]</scope>
</reference>
<dbReference type="CDD" id="cd23400">
    <property type="entry name" value="beta-trefoil_ABD_OTOG"/>
    <property type="match status" value="1"/>
</dbReference>
<dbReference type="Bgee" id="ENSMODG00000006791">
    <property type="expression patterns" value="Expressed in adult mammalian kidney and 4 other cell types or tissues"/>
</dbReference>
<keyword evidence="2" id="KW-0964">Secreted</keyword>
<evidence type="ECO:0000256" key="8">
    <source>
        <dbReference type="PROSITE-ProRule" id="PRU00076"/>
    </source>
</evidence>
<feature type="domain" description="VWFD" evidence="12">
    <location>
        <begin position="64"/>
        <end position="237"/>
    </location>
</feature>
<dbReference type="Proteomes" id="UP000002280">
    <property type="component" value="Chromosome 5"/>
</dbReference>
<dbReference type="Ensembl" id="ENSMODT00000008576.5">
    <property type="protein sequence ID" value="ENSMODP00000008408.4"/>
    <property type="gene ID" value="ENSMODG00000006791.5"/>
</dbReference>
<dbReference type="GO" id="GO:0055127">
    <property type="term" value="P:vibrational conductance of sound to the inner ear"/>
    <property type="evidence" value="ECO:0007669"/>
    <property type="project" value="Ensembl"/>
</dbReference>
<dbReference type="FunFam" id="2.10.25.10:FF:000397">
    <property type="entry name" value="Otogelin"/>
    <property type="match status" value="1"/>
</dbReference>
<sequence>PLGSSAMFSLWERRLHRTKCATPYLFSCFNGGECIHQTFCDCRRFNATGPRCQTVYNTGPERDNICRTWGQHHVETFDGLYYYFSGRASYTLVGQYEPGEQSFSIQVHNYPECSSFPYSCPRSVSLFFAGEDEIRLSRNVTHGGLGVQLPHITGNLRLQQMAGYIIVRHQSAFTLAWDGESAVYIKMSPEYLGKTHGLCGNNNADPQDDLKTSFGKLTEDVAEFVNSWQEDPPDETPGPNVSFPSRPPCFHQSPAAMQGVYEMCEALTKHPFDSCHDYVSPLPFMASCTSDLCLSTSEDATWCRALTEYARACAHAGRPLQDWRVKFPLCAVTCKEEAFTYNECINCCPVSCQPRTPCIDSEIACVDGCYCPEGLIFEDGGCMEPAECPCEFHGNLYPTGSVVNDDCNTCTCRGGKWMCNASACPAECSVTGDIHFTTFDGRRYTFPATCQYILAKSRSSGTFTVTIQNAPCGLNQDGACIQSVTVILNQTPRRQVTLTQAGDVLMSGQYKVTLPYTDDAFEIRKLSSVFLRVRTSVGVRVLYDREGLRLYLQVDQRWKDDTVGLCGTFNGNMQDDFLSPVGVPESTPQLFGNSWKTLSTCSPGIFSAPLDPCDVHLQAASYAAEACSVLAKDLFAPCALYLSPVPYYEQCRRDACRCGHMCMCSTLAHYTHLCRRHGVTIDFRTQLPDCALSCEATKEYSPCVATCGQTCQALAMSESCSDEEDHCVEGCACPVDTYLDSKAERCVPRSKCPCYFQGVDYPPGENNIPSLGHCHCIDGVMSCDSRAPVSACPLGQVFVNCTDPHADLALNRERTCEHQLLNLTVPAHGPCVSGCTCPQGLVKHGDECFVPDECPCSWKGKEYFPGDMVNSSCHTCVCQHGSFQCTFHPCPATCTAYGDRHYRTFDGLPFDFVGTCKVHLVKSTSNFSFSVIMENINCYNSGITCRKFISINVGNSLLVFDDDTGFPSPVSFLDENQEIHMWQVGFFTLVHFPHEHITLLWDQRTTVHVQMGPQWQGMLTGLCGNFDLKTVNEMRTPENLELTNPQEFGSSWAAMECSDSSDPRDPCSLNPLREPFAKKECSILLSEVLKTVDVTWFYSNCLTDTCGCSRGGDCECLCTSLSAYAHQCCQHGVAIDWRSPRLCPYDCDYFNKALGKGPYQLVSYVAGGSRVTVRQANGAVVLALHENVGSEDTINFLLTPSVYKPKARDSDLVSFESADRPNYFLHVSANGSLSLAKWEQSEGFQKRATFVIHRSTWLPGYDALESFGEPGSFVRLSGPAPLLQRYQHTEEFRLATLLKLVDTRSLGTAYPTCEWRYDACASPCFRTCRDPQGAKCWEVPRVEGCVPVCPIPMVLDEVTQKCVYLEDCTWPGFLTLSSSFLVCVLGTESASALPSMRTQAPDQDLISPEESRTPIISPAMAGPRAPTSPPALNMTTLSMAHPSPLDTVVTPITTSIWQPSGSTGSLPTPEAPSSSIPPPRLPVPTVGTATMKTAQASVTFTGHPNTTMFMLSPTIPSFHLMTKAVSISTSSPSLIRTTLLQAGSRPSPSLVVSESLPSTTITTEVPPVGLPPSAGFQEPLLITLTTGEGNRTELPRVPLAEGTTSSSSSPPSIGKTSAGQVDISTFVTTKTEVAQATGQVETSHATATTLSTSPVRSRPMTLTPSPLATSRTPATHSPASVPSLVSKSTLSSLLSDTSMPVVQAGTPLSTQEISHLSSVSSHPPSWTLVSSRPAPKGSGVFTLSPGKDTQLSVSVATSLSPVTFHPTLPPTSVGLAQVHTTRQDVPLTMVTAPALLGLTTSPLQSEATALSSAHEAFVQGASGPPGKSTTEKGAILSKQVPLPTTVDSTSSRAVTELSTAPLYPVTPKTKAKGAGATAMPRLSTSFPFGPLATNMTRISSSAQTTVTSYFPSSMAQTSASGMTLGLQLPEESAEEDTTGQPGRSAPVGGVSVLPTSVLMSMRESSTFPACVVKSECVRHICVEGELIRVNQTQQCPYSASPPPCGVLGLSVRANGDQCCTRWECACRCSIFPDLSLVTFDGSYVALFKEASYIVSQRPEEMVTVLVLDCKSANLGHLNWPPFCPVMLNVTNLAHQMTIDRLNRTVTLNSRPIWPPISQHGFKIEDTGNMYVIRTPSQIQIQWFHSSGLMIVESRKTEESVGGGLCGICDGDVANDLTLPDGTVVEENEDPTPFLDSWQLPSTLTSVGQFRFREDTCATADCSPCIRMVSNRTFSSCHAFVTPESFCELWIRDTKYVQQPCVALTVYVAMCHKFNVCIEWRRSDYCPFLCPGDSTYQACVAVCDIPKTCQDGWREPPDPEFCSVLGEGCVCPEGTVLHRLHSPLCIPEEKCACTDSVGVPRAVGEIWNSSLSGCCQDQCVAYNTIIPVDLGCPETLSGGCQRFGEVALMIPTEDPCCLSTICVCNQTLCEGMTPTCPPGDRLLMHYQEESCCPSYTCECDPEQCEAQPDPQCRQDQMLIAGRLGDTCCISYFCGCDTCPDPIPTCQEGEVLTVDSDTAELCCPLYLCECQLFRCPQLQCGLGMSLVEVWSPDRCCPYRSCGNSMCIQWELQQLDTEFMQSAENVCDCVKYICVKAPVCLSQERGVLQPGQKVVELSADGVCNTSHCTDVLDPHTNFYQINTTSVLCDVQCEANQEYQPPQDLATCCGSCKNVSCLFMLPNGTEVIFLPGASWISDCARHECSNTALGAVLVVSPITCPPLNETECGKVGGSVVPSVEGCCKTCKEDGRSCKKVTVRMTIRKSDCRSNTPVNIVSCDGKCPSASIYNYNINTYARFCKCCREMGLQRRSVQLFCTGNTSWVPYTIQEPTDCACQWF</sequence>
<dbReference type="InParanoid" id="F6PH42"/>
<dbReference type="Gene3D" id="2.80.10.50">
    <property type="match status" value="1"/>
</dbReference>